<comment type="caution">
    <text evidence="7">The sequence shown here is derived from an EMBL/GenBank/DDBJ whole genome shotgun (WGS) entry which is preliminary data.</text>
</comment>
<reference evidence="7 8" key="1">
    <citation type="journal article" date="2014" name="Genome Announc.">
        <title>Draft Genome Sequences of Three Alkaliphilic Bacillus Strains, Bacillus wakoensis JCM 9140T, Bacillus akibai JCM 9157T, and Bacillus hemicellulosilyticus JCM 9152T.</title>
        <authorList>
            <person name="Yuki M."/>
            <person name="Oshima K."/>
            <person name="Suda W."/>
            <person name="Oshida Y."/>
            <person name="Kitamura K."/>
            <person name="Iida T."/>
            <person name="Hattori M."/>
            <person name="Ohkuma M."/>
        </authorList>
    </citation>
    <scope>NUCLEOTIDE SEQUENCE [LARGE SCALE GENOMIC DNA]</scope>
    <source>
        <strain evidence="7 8">JCM 9157</strain>
    </source>
</reference>
<protein>
    <submittedName>
        <fullName evidence="7">ABC transporter</fullName>
    </submittedName>
</protein>
<feature type="transmembrane region" description="Helical" evidence="5">
    <location>
        <begin position="276"/>
        <end position="296"/>
    </location>
</feature>
<dbReference type="eggNOG" id="COG1668">
    <property type="taxonomic scope" value="Bacteria"/>
</dbReference>
<dbReference type="EMBL" id="BAUV01000043">
    <property type="protein sequence ID" value="GAE36802.1"/>
    <property type="molecule type" value="Genomic_DNA"/>
</dbReference>
<evidence type="ECO:0000256" key="5">
    <source>
        <dbReference type="SAM" id="Phobius"/>
    </source>
</evidence>
<feature type="transmembrane region" description="Helical" evidence="5">
    <location>
        <begin position="230"/>
        <end position="256"/>
    </location>
</feature>
<evidence type="ECO:0000256" key="2">
    <source>
        <dbReference type="ARBA" id="ARBA00022692"/>
    </source>
</evidence>
<sequence length="306" mass="33844">MNNFWIMLSHAYFSKLKSKSFIITTAITAVGILVIANIETIIKVFDDGEMRKDQVAVIDETDVIYPLLKEEIQLINENIELELTTEAIDILEADVEEGLYEGILILKSGENGSFEAVYKSTSLTGSQVTASLQASLQHIQTSFAAQELDLTMGEIARLNAPVLFTNEAIVEGAKSEEELNQARGIVYILLFFIYFSVIMYSSMIATDVATEKSSRVMEIIISSVSPVKQMFAKIIGIGLVGLTQMIVLLLVGYFSLKSSQDLVMGGFLEFFGFGELSATIIFYAVVFFLLGYFLLCNTSSATWISR</sequence>
<evidence type="ECO:0000256" key="3">
    <source>
        <dbReference type="ARBA" id="ARBA00022989"/>
    </source>
</evidence>
<evidence type="ECO:0000313" key="7">
    <source>
        <dbReference type="EMBL" id="GAE36802.1"/>
    </source>
</evidence>
<evidence type="ECO:0000313" key="8">
    <source>
        <dbReference type="Proteomes" id="UP000018896"/>
    </source>
</evidence>
<keyword evidence="2 5" id="KW-0812">Transmembrane</keyword>
<comment type="subcellular location">
    <subcellularLocation>
        <location evidence="1">Membrane</location>
        <topology evidence="1">Multi-pass membrane protein</topology>
    </subcellularLocation>
</comment>
<dbReference type="RefSeq" id="WP_369384774.1">
    <property type="nucleotide sequence ID" value="NZ_BAUV01000043.1"/>
</dbReference>
<accession>W4QY05</accession>
<evidence type="ECO:0000256" key="4">
    <source>
        <dbReference type="ARBA" id="ARBA00023136"/>
    </source>
</evidence>
<proteinExistence type="predicted"/>
<dbReference type="STRING" id="1236973.JCM9157_4022"/>
<keyword evidence="4 5" id="KW-0472">Membrane</keyword>
<keyword evidence="8" id="KW-1185">Reference proteome</keyword>
<dbReference type="GO" id="GO:0016020">
    <property type="term" value="C:membrane"/>
    <property type="evidence" value="ECO:0007669"/>
    <property type="project" value="UniProtKB-SubCell"/>
</dbReference>
<keyword evidence="3 5" id="KW-1133">Transmembrane helix</keyword>
<dbReference type="Proteomes" id="UP000018896">
    <property type="component" value="Unassembled WGS sequence"/>
</dbReference>
<dbReference type="AlphaFoldDB" id="W4QY05"/>
<feature type="domain" description="ABC-2 type transporter transmembrane" evidence="6">
    <location>
        <begin position="19"/>
        <end position="294"/>
    </location>
</feature>
<dbReference type="Pfam" id="PF12698">
    <property type="entry name" value="ABC2_membrane_3"/>
    <property type="match status" value="1"/>
</dbReference>
<feature type="transmembrane region" description="Helical" evidence="5">
    <location>
        <begin position="21"/>
        <end position="42"/>
    </location>
</feature>
<name>W4QY05_HALA3</name>
<dbReference type="GO" id="GO:0140359">
    <property type="term" value="F:ABC-type transporter activity"/>
    <property type="evidence" value="ECO:0007669"/>
    <property type="project" value="InterPro"/>
</dbReference>
<gene>
    <name evidence="7" type="ORF">JCM9157_4022</name>
</gene>
<dbReference type="InterPro" id="IPR013525">
    <property type="entry name" value="ABC2_TM"/>
</dbReference>
<evidence type="ECO:0000259" key="6">
    <source>
        <dbReference type="Pfam" id="PF12698"/>
    </source>
</evidence>
<evidence type="ECO:0000256" key="1">
    <source>
        <dbReference type="ARBA" id="ARBA00004141"/>
    </source>
</evidence>
<feature type="transmembrane region" description="Helical" evidence="5">
    <location>
        <begin position="185"/>
        <end position="209"/>
    </location>
</feature>
<organism evidence="7 8">
    <name type="scientific">Halalkalibacter akibai (strain ATCC 43226 / DSM 21942 / CIP 109018 / JCM 9157 / 1139)</name>
    <name type="common">Bacillus akibai</name>
    <dbReference type="NCBI Taxonomy" id="1236973"/>
    <lineage>
        <taxon>Bacteria</taxon>
        <taxon>Bacillati</taxon>
        <taxon>Bacillota</taxon>
        <taxon>Bacilli</taxon>
        <taxon>Bacillales</taxon>
        <taxon>Bacillaceae</taxon>
        <taxon>Halalkalibacter</taxon>
    </lineage>
</organism>